<comment type="caution">
    <text evidence="1">The sequence shown here is derived from an EMBL/GenBank/DDBJ whole genome shotgun (WGS) entry which is preliminary data.</text>
</comment>
<sequence>MEQDKNINQDPRFTPWKRHTLAGNLYFDKKQITRSIEHYEIAICEAITLINMVNSGRAAVAALLASFHNLAELYAQQDEHNLSENELAKAHNIINALLLNEQSDAQEEALRWGKCRAKIALLRFRQLHHNTI</sequence>
<keyword evidence="2" id="KW-1185">Reference proteome</keyword>
<proteinExistence type="predicted"/>
<dbReference type="InterPro" id="IPR011990">
    <property type="entry name" value="TPR-like_helical_dom_sf"/>
</dbReference>
<accession>K6ZVW4</accession>
<evidence type="ECO:0000313" key="1">
    <source>
        <dbReference type="EMBL" id="GAC27465.1"/>
    </source>
</evidence>
<organism evidence="1 2">
    <name type="scientific">Brumicola pallidula DSM 14239 = ACAM 615</name>
    <dbReference type="NCBI Taxonomy" id="1121922"/>
    <lineage>
        <taxon>Bacteria</taxon>
        <taxon>Pseudomonadati</taxon>
        <taxon>Pseudomonadota</taxon>
        <taxon>Gammaproteobacteria</taxon>
        <taxon>Alteromonadales</taxon>
        <taxon>Alteromonadaceae</taxon>
        <taxon>Brumicola</taxon>
    </lineage>
</organism>
<evidence type="ECO:0000313" key="2">
    <source>
        <dbReference type="Proteomes" id="UP000006251"/>
    </source>
</evidence>
<protein>
    <submittedName>
        <fullName evidence="1">Uncharacterized protein</fullName>
    </submittedName>
</protein>
<name>K6ZVW4_9ALTE</name>
<dbReference type="OrthoDB" id="6388475at2"/>
<dbReference type="Proteomes" id="UP000006251">
    <property type="component" value="Unassembled WGS sequence"/>
</dbReference>
<dbReference type="SUPFAM" id="SSF48452">
    <property type="entry name" value="TPR-like"/>
    <property type="match status" value="1"/>
</dbReference>
<dbReference type="AlphaFoldDB" id="K6ZVW4"/>
<dbReference type="EMBL" id="BAEQ01000013">
    <property type="protein sequence ID" value="GAC27465.1"/>
    <property type="molecule type" value="Genomic_DNA"/>
</dbReference>
<gene>
    <name evidence="1" type="ORF">GPAL_0585</name>
</gene>
<reference evidence="2" key="1">
    <citation type="journal article" date="2014" name="Environ. Microbiol.">
        <title>Comparative genomics of the marine bacterial genus Glaciecola reveals the high degree of genomic diversity and genomic characteristic for cold adaptation.</title>
        <authorList>
            <person name="Qin Q.L."/>
            <person name="Xie B.B."/>
            <person name="Yu Y."/>
            <person name="Shu Y.L."/>
            <person name="Rong J.C."/>
            <person name="Zhang Y.J."/>
            <person name="Zhao D.L."/>
            <person name="Chen X.L."/>
            <person name="Zhang X.Y."/>
            <person name="Chen B."/>
            <person name="Zhou B.C."/>
            <person name="Zhang Y.Z."/>
        </authorList>
    </citation>
    <scope>NUCLEOTIDE SEQUENCE [LARGE SCALE GENOMIC DNA]</scope>
    <source>
        <strain evidence="2">ACAM 615</strain>
    </source>
</reference>
<dbReference type="RefSeq" id="WP_006009075.1">
    <property type="nucleotide sequence ID" value="NZ_AUAV01000012.1"/>
</dbReference>